<dbReference type="Proteomes" id="UP000325313">
    <property type="component" value="Unassembled WGS sequence"/>
</dbReference>
<evidence type="ECO:0000313" key="3">
    <source>
        <dbReference type="EMBL" id="KAA1109528.1"/>
    </source>
</evidence>
<evidence type="ECO:0000256" key="2">
    <source>
        <dbReference type="SAM" id="SignalP"/>
    </source>
</evidence>
<feature type="region of interest" description="Disordered" evidence="1">
    <location>
        <begin position="114"/>
        <end position="160"/>
    </location>
</feature>
<feature type="compositionally biased region" description="Polar residues" evidence="1">
    <location>
        <begin position="181"/>
        <end position="190"/>
    </location>
</feature>
<feature type="region of interest" description="Disordered" evidence="1">
    <location>
        <begin position="181"/>
        <end position="203"/>
    </location>
</feature>
<gene>
    <name evidence="3" type="ORF">PGTUg99_017039</name>
</gene>
<evidence type="ECO:0000256" key="1">
    <source>
        <dbReference type="SAM" id="MobiDB-lite"/>
    </source>
</evidence>
<evidence type="ECO:0000313" key="4">
    <source>
        <dbReference type="Proteomes" id="UP000325313"/>
    </source>
</evidence>
<dbReference type="AlphaFoldDB" id="A0A5B0Q8G8"/>
<name>A0A5B0Q8G8_PUCGR</name>
<dbReference type="EMBL" id="VDEP01000304">
    <property type="protein sequence ID" value="KAA1109528.1"/>
    <property type="molecule type" value="Genomic_DNA"/>
</dbReference>
<reference evidence="3 4" key="1">
    <citation type="submission" date="2019-05" db="EMBL/GenBank/DDBJ databases">
        <title>Emergence of the Ug99 lineage of the wheat stem rust pathogen through somatic hybridization.</title>
        <authorList>
            <person name="Li F."/>
            <person name="Upadhyaya N.M."/>
            <person name="Sperschneider J."/>
            <person name="Matny O."/>
            <person name="Nguyen-Phuc H."/>
            <person name="Mago R."/>
            <person name="Raley C."/>
            <person name="Miller M.E."/>
            <person name="Silverstein K.A.T."/>
            <person name="Henningsen E."/>
            <person name="Hirsch C.D."/>
            <person name="Visser B."/>
            <person name="Pretorius Z.A."/>
            <person name="Steffenson B.J."/>
            <person name="Schwessinger B."/>
            <person name="Dodds P.N."/>
            <person name="Figueroa M."/>
        </authorList>
    </citation>
    <scope>NUCLEOTIDE SEQUENCE [LARGE SCALE GENOMIC DNA]</scope>
    <source>
        <strain evidence="3 4">Ug99</strain>
    </source>
</reference>
<protein>
    <submittedName>
        <fullName evidence="3">Uncharacterized protein</fullName>
    </submittedName>
</protein>
<feature type="compositionally biased region" description="Polar residues" evidence="1">
    <location>
        <begin position="114"/>
        <end position="145"/>
    </location>
</feature>
<comment type="caution">
    <text evidence="3">The sequence shown here is derived from an EMBL/GenBank/DDBJ whole genome shotgun (WGS) entry which is preliminary data.</text>
</comment>
<sequence length="681" mass="78587">MFVCASFQRHSSALRLIYCLLATVSPTNSGYLKKFSEQGKISIHENGSFREELHAALLRWPTPSVSAINLGNSWNESVQDHFNRFLGRTGWPGFAVNDPAPAPGLQRMLLEPENNTSQDVEEPISSSFNPHDTCTQDRNPSIANNESHKQQSDSDQTPKVYGNLNTRVARTIHQTSAINQVDQPCGSQVPLSHPGDDKTATRLSLNSKKRPATEFLSQQESQADVELPDQSFVDGYRMIQLLKNRYHRFREKISSEFSIRRQSATKKWIAHPALKIALYSGRRFPVVVRVLNAANNRAHTGHTLGPKYYDLIRWMYALHEEWLKSWNMPTYLYRLWQERLLDWLDFQISGSDDQNCPIIGIRSSSHLQWTEDDKFRNTQVLLIDYFHQLEQKNAGITAAYLLEKFKANNPISHFGANSPTFKKTHPKINAPTINDQPQELNGIPLCPNFQQYMDILLSLAARNNMFNNLVCCHNYPIEGKEFVSSFITDFSQEFQSSKVSLSNRYRTINPRFPIAMYYEQKDSENKIFYVLDQEYQKSPLSYQAILSRLRILLKAINYIHLQVYKHFHVKEEDYQQSVESIFQWIIKSILQPQGSPPLFGTWSNQGDLAPWEIENNGGFEGFQMVQLQLIKYFSEQEHPKTLEKSTGVLIIKWYQDHYPDELQTLCNHIKKIIHTSSLNSS</sequence>
<proteinExistence type="predicted"/>
<organism evidence="3 4">
    <name type="scientific">Puccinia graminis f. sp. tritici</name>
    <dbReference type="NCBI Taxonomy" id="56615"/>
    <lineage>
        <taxon>Eukaryota</taxon>
        <taxon>Fungi</taxon>
        <taxon>Dikarya</taxon>
        <taxon>Basidiomycota</taxon>
        <taxon>Pucciniomycotina</taxon>
        <taxon>Pucciniomycetes</taxon>
        <taxon>Pucciniales</taxon>
        <taxon>Pucciniaceae</taxon>
        <taxon>Puccinia</taxon>
    </lineage>
</organism>
<keyword evidence="2" id="KW-0732">Signal</keyword>
<feature type="chain" id="PRO_5022747685" evidence="2">
    <location>
        <begin position="30"/>
        <end position="681"/>
    </location>
</feature>
<accession>A0A5B0Q8G8</accession>
<feature type="signal peptide" evidence="2">
    <location>
        <begin position="1"/>
        <end position="29"/>
    </location>
</feature>